<proteinExistence type="predicted"/>
<dbReference type="GO" id="GO:0005524">
    <property type="term" value="F:ATP binding"/>
    <property type="evidence" value="ECO:0007669"/>
    <property type="project" value="InterPro"/>
</dbReference>
<protein>
    <submittedName>
        <fullName evidence="3">Phosphoenolpyruvate synthase</fullName>
    </submittedName>
</protein>
<evidence type="ECO:0000259" key="1">
    <source>
        <dbReference type="Pfam" id="PF00391"/>
    </source>
</evidence>
<dbReference type="EMBL" id="SRKZ01000004">
    <property type="protein sequence ID" value="TGD79889.1"/>
    <property type="molecule type" value="Genomic_DNA"/>
</dbReference>
<evidence type="ECO:0000313" key="3">
    <source>
        <dbReference type="EMBL" id="TGD79889.1"/>
    </source>
</evidence>
<dbReference type="SUPFAM" id="SSF56059">
    <property type="entry name" value="Glutathione synthetase ATP-binding domain-like"/>
    <property type="match status" value="1"/>
</dbReference>
<reference evidence="3 4" key="1">
    <citation type="submission" date="2019-04" db="EMBL/GenBank/DDBJ databases">
        <authorList>
            <person name="Feng G."/>
            <person name="Zhang J."/>
            <person name="Zhu H."/>
        </authorList>
    </citation>
    <scope>NUCLEOTIDE SEQUENCE [LARGE SCALE GENOMIC DNA]</scope>
    <source>
        <strain evidence="3 4">JCM 19491</strain>
    </source>
</reference>
<keyword evidence="4" id="KW-1185">Reference proteome</keyword>
<dbReference type="InterPro" id="IPR013815">
    <property type="entry name" value="ATP_grasp_subdomain_1"/>
</dbReference>
<comment type="caution">
    <text evidence="3">The sequence shown here is derived from an EMBL/GenBank/DDBJ whole genome shotgun (WGS) entry which is preliminary data.</text>
</comment>
<dbReference type="InterPro" id="IPR051549">
    <property type="entry name" value="PEP_Utilizing_Enz"/>
</dbReference>
<keyword evidence="3" id="KW-0670">Pyruvate</keyword>
<feature type="domain" description="PEP-utilising enzyme mobile" evidence="1">
    <location>
        <begin position="807"/>
        <end position="875"/>
    </location>
</feature>
<name>A0A4Z0MKG5_9BACT</name>
<dbReference type="Pfam" id="PF01326">
    <property type="entry name" value="PPDK_N"/>
    <property type="match status" value="1"/>
</dbReference>
<organism evidence="3 4">
    <name type="scientific">Hymenobacter wooponensis</name>
    <dbReference type="NCBI Taxonomy" id="1525360"/>
    <lineage>
        <taxon>Bacteria</taxon>
        <taxon>Pseudomonadati</taxon>
        <taxon>Bacteroidota</taxon>
        <taxon>Cytophagia</taxon>
        <taxon>Cytophagales</taxon>
        <taxon>Hymenobacteraceae</taxon>
        <taxon>Hymenobacter</taxon>
    </lineage>
</organism>
<dbReference type="InterPro" id="IPR008279">
    <property type="entry name" value="PEP-util_enz_mobile_dom"/>
</dbReference>
<feature type="domain" description="Pyruvate phosphate dikinase AMP/ATP-binding" evidence="2">
    <location>
        <begin position="36"/>
        <end position="316"/>
    </location>
</feature>
<evidence type="ECO:0000259" key="2">
    <source>
        <dbReference type="Pfam" id="PF01326"/>
    </source>
</evidence>
<dbReference type="InterPro" id="IPR002192">
    <property type="entry name" value="PPDK_AMP/ATP-bd"/>
</dbReference>
<sequence>MSRSAFVRRNVRLLSYSSMVLLDDTSPATRRAFTPGGKAAGLYRLRELGLAVPRFLVVPAEAFDAALQDLPVTPAGLAERADRLREFRLPVAEEIALGQVLAGWGFPARPVVVRSSVADEDGTTAAFAGLMDTFLNLSALPAVLAAIGQCAASAYSARAVAYRQQKGLPLAARPAVVVQVQLAAEVSGVLFTSYPEYPLYQAIHAVRGFGEGLVGGHFNPQETYLRKTTGVVCGQRLPPQPEQYVVSAAESGLQLAPVPVAGQDSECLTKAQLAELHAIGERLESLTGRPQDVEFVVAEGKVWVVQMRPITQAMPEVVVYDNSNIQESYCGVTTPLTFSFAQRAYATVYRQTMRVLGLPPALVAAHETVVTQLLGLVQGRIYYNINHWYQGLLLLPSFSQNKADMERMMGLEEPVDLVQSRARSWPERLRMLPRLLLNLGRLLRAFQQLPNRIAGFQADFQTHYARFYQLPLASLTGAELLAEKARLDTGLLEQWTTPIVNDFRVMMANGRALRQLRRSGLGHPEEFLHRYLSGDEDLPSAQIPHRMQQLAQQVAAISGLQALLLELPADVHTQVAQLAPNFHAAVSEFIQQYGDRTVGELKLETHTMRLQPRIFYQYLRNYLVGAPEPRSGRPSPTSLSANAEAELSQALLGHSWWQRRQTRKALTQLRDAIHAREALRLERTRLFGMYRALYLAAGEWLAQAGYLGTGRDIFYLTEAEITTALQGQPTLSLREKVESRRAEFAAYTQVEVPAHVTVPAPPVFDQESAHDHDDSLGQWRGTGCVPGVVEGEILVIRTPEDNLDVAGKIVCALRTDPGWAVLFPNCRAVAIEKGSALSHSVILLRELGIPTIINVPGLTRHLHSGQHLRFNGGSGELQVLTLTKDSVAGTDETKVESSIAPC</sequence>
<dbReference type="OrthoDB" id="9765468at2"/>
<dbReference type="GO" id="GO:0016301">
    <property type="term" value="F:kinase activity"/>
    <property type="evidence" value="ECO:0007669"/>
    <property type="project" value="InterPro"/>
</dbReference>
<dbReference type="InterPro" id="IPR036637">
    <property type="entry name" value="Phosphohistidine_dom_sf"/>
</dbReference>
<dbReference type="PANTHER" id="PTHR43615:SF1">
    <property type="entry name" value="PPDK_N DOMAIN-CONTAINING PROTEIN"/>
    <property type="match status" value="1"/>
</dbReference>
<evidence type="ECO:0000313" key="4">
    <source>
        <dbReference type="Proteomes" id="UP000298284"/>
    </source>
</evidence>
<dbReference type="Pfam" id="PF00391">
    <property type="entry name" value="PEP-utilizers"/>
    <property type="match status" value="1"/>
</dbReference>
<dbReference type="Proteomes" id="UP000298284">
    <property type="component" value="Unassembled WGS sequence"/>
</dbReference>
<dbReference type="Gene3D" id="3.30.1490.20">
    <property type="entry name" value="ATP-grasp fold, A domain"/>
    <property type="match status" value="1"/>
</dbReference>
<dbReference type="SUPFAM" id="SSF52009">
    <property type="entry name" value="Phosphohistidine domain"/>
    <property type="match status" value="1"/>
</dbReference>
<dbReference type="Gene3D" id="3.30.470.20">
    <property type="entry name" value="ATP-grasp fold, B domain"/>
    <property type="match status" value="1"/>
</dbReference>
<gene>
    <name evidence="3" type="ORF">EU557_16900</name>
</gene>
<accession>A0A4Z0MKG5</accession>
<dbReference type="AlphaFoldDB" id="A0A4Z0MKG5"/>
<dbReference type="PANTHER" id="PTHR43615">
    <property type="entry name" value="PHOSPHOENOLPYRUVATE SYNTHASE-RELATED"/>
    <property type="match status" value="1"/>
</dbReference>
<dbReference type="Gene3D" id="3.50.30.10">
    <property type="entry name" value="Phosphohistidine domain"/>
    <property type="match status" value="1"/>
</dbReference>